<proteinExistence type="inferred from homology"/>
<comment type="similarity">
    <text evidence="1 4">Belongs to the UPF0677 family.</text>
</comment>
<dbReference type="PANTHER" id="PTHR43619">
    <property type="entry name" value="S-ADENOSYL-L-METHIONINE-DEPENDENT METHYLTRANSFERASE YKTD-RELATED"/>
    <property type="match status" value="1"/>
</dbReference>
<dbReference type="Pfam" id="PF04072">
    <property type="entry name" value="LCM"/>
    <property type="match status" value="1"/>
</dbReference>
<dbReference type="Proteomes" id="UP001500975">
    <property type="component" value="Unassembled WGS sequence"/>
</dbReference>
<dbReference type="NCBIfam" id="TIGR00027">
    <property type="entry name" value="mthyl_TIGR00027"/>
    <property type="match status" value="1"/>
</dbReference>
<dbReference type="InterPro" id="IPR007213">
    <property type="entry name" value="Ppm1/Ppm2/Tcmp"/>
</dbReference>
<dbReference type="EC" id="2.1.1.-" evidence="4"/>
<dbReference type="SUPFAM" id="SSF53335">
    <property type="entry name" value="S-adenosyl-L-methionine-dependent methyltransferases"/>
    <property type="match status" value="1"/>
</dbReference>
<keyword evidence="2 4" id="KW-0489">Methyltransferase</keyword>
<accession>A0ABP8HYC0</accession>
<keyword evidence="3" id="KW-0808">Transferase</keyword>
<comment type="function">
    <text evidence="4">Exhibits S-adenosyl-L-methionine-dependent methyltransferase activity.</text>
</comment>
<name>A0ABP8HYC0_9BURK</name>
<evidence type="ECO:0000256" key="1">
    <source>
        <dbReference type="ARBA" id="ARBA00008138"/>
    </source>
</evidence>
<protein>
    <recommendedName>
        <fullName evidence="4">S-adenosyl-L-methionine-dependent methyltransferase</fullName>
        <ecNumber evidence="4">2.1.1.-</ecNumber>
    </recommendedName>
</protein>
<reference evidence="6" key="1">
    <citation type="journal article" date="2019" name="Int. J. Syst. Evol. Microbiol.">
        <title>The Global Catalogue of Microorganisms (GCM) 10K type strain sequencing project: providing services to taxonomists for standard genome sequencing and annotation.</title>
        <authorList>
            <consortium name="The Broad Institute Genomics Platform"/>
            <consortium name="The Broad Institute Genome Sequencing Center for Infectious Disease"/>
            <person name="Wu L."/>
            <person name="Ma J."/>
        </authorList>
    </citation>
    <scope>NUCLEOTIDE SEQUENCE [LARGE SCALE GENOMIC DNA]</scope>
    <source>
        <strain evidence="6">JCM 17804</strain>
    </source>
</reference>
<evidence type="ECO:0000313" key="5">
    <source>
        <dbReference type="EMBL" id="GAA4347268.1"/>
    </source>
</evidence>
<dbReference type="InterPro" id="IPR011610">
    <property type="entry name" value="SAM_mthyl_Trfase_ML2640-like"/>
</dbReference>
<dbReference type="Gene3D" id="3.40.50.150">
    <property type="entry name" value="Vaccinia Virus protein VP39"/>
    <property type="match status" value="1"/>
</dbReference>
<dbReference type="InterPro" id="IPR029063">
    <property type="entry name" value="SAM-dependent_MTases_sf"/>
</dbReference>
<dbReference type="EMBL" id="BAABGJ010000047">
    <property type="protein sequence ID" value="GAA4347268.1"/>
    <property type="molecule type" value="Genomic_DNA"/>
</dbReference>
<dbReference type="PANTHER" id="PTHR43619:SF2">
    <property type="entry name" value="S-ADENOSYL-L-METHIONINE-DEPENDENT METHYLTRANSFERASES SUPERFAMILY PROTEIN"/>
    <property type="match status" value="1"/>
</dbReference>
<gene>
    <name evidence="5" type="ORF">GCM10023165_32250</name>
</gene>
<keyword evidence="6" id="KW-1185">Reference proteome</keyword>
<evidence type="ECO:0000256" key="3">
    <source>
        <dbReference type="ARBA" id="ARBA00022679"/>
    </source>
</evidence>
<comment type="caution">
    <text evidence="5">The sequence shown here is derived from an EMBL/GenBank/DDBJ whole genome shotgun (WGS) entry which is preliminary data.</text>
</comment>
<organism evidence="5 6">
    <name type="scientific">Variovorax defluvii</name>
    <dbReference type="NCBI Taxonomy" id="913761"/>
    <lineage>
        <taxon>Bacteria</taxon>
        <taxon>Pseudomonadati</taxon>
        <taxon>Pseudomonadota</taxon>
        <taxon>Betaproteobacteria</taxon>
        <taxon>Burkholderiales</taxon>
        <taxon>Comamonadaceae</taxon>
        <taxon>Variovorax</taxon>
    </lineage>
</organism>
<sequence length="283" mass="31062">MIAAGTLMLAGDPRTAGLVAPEAPALCERLLSGSLGDRLLAKSTSFAPTRRLWRMAERFVLPGVTAHFWHRKRWIERRVRQSLAEGFQRVVIIGAGFDTLALRLAPQFPGVDWIEIDHPATQRAKQHALGCEMDGEPAANLRFIAADLAAEALPTKGFDDGRATLVIAEGLLMYLAPAAVEGLFRALAALRAPTIRILFSFMSKWPDGSTGFRPRSPWVERWLAWRGEPFTWFIEPERIGTFLQPFGFAPLEVASTQDLADEAGSPCRALAGENLVLCQAKSA</sequence>
<evidence type="ECO:0000313" key="6">
    <source>
        <dbReference type="Proteomes" id="UP001500975"/>
    </source>
</evidence>
<keyword evidence="4" id="KW-0949">S-adenosyl-L-methionine</keyword>
<evidence type="ECO:0000256" key="4">
    <source>
        <dbReference type="RuleBase" id="RU362030"/>
    </source>
</evidence>
<evidence type="ECO:0000256" key="2">
    <source>
        <dbReference type="ARBA" id="ARBA00022603"/>
    </source>
</evidence>